<accession>J9D6Q1</accession>
<keyword evidence="1" id="KW-0472">Membrane</keyword>
<name>J9D6Q1_EDHAE</name>
<reference evidence="2 3" key="1">
    <citation type="submission" date="2011-08" db="EMBL/GenBank/DDBJ databases">
        <authorList>
            <person name="Liu Z.J."/>
            <person name="Shi F.L."/>
            <person name="Lu J.Q."/>
            <person name="Li M."/>
            <person name="Wang Z.L."/>
        </authorList>
    </citation>
    <scope>NUCLEOTIDE SEQUENCE [LARGE SCALE GENOMIC DNA]</scope>
    <source>
        <strain evidence="2 3">USNM 41457</strain>
    </source>
</reference>
<evidence type="ECO:0000313" key="3">
    <source>
        <dbReference type="Proteomes" id="UP000003163"/>
    </source>
</evidence>
<keyword evidence="1" id="KW-0812">Transmembrane</keyword>
<dbReference type="EMBL" id="AFBI03000037">
    <property type="protein sequence ID" value="EJW03461.1"/>
    <property type="molecule type" value="Genomic_DNA"/>
</dbReference>
<organism evidence="2 3">
    <name type="scientific">Edhazardia aedis (strain USNM 41457)</name>
    <name type="common">Microsporidian parasite</name>
    <dbReference type="NCBI Taxonomy" id="1003232"/>
    <lineage>
        <taxon>Eukaryota</taxon>
        <taxon>Fungi</taxon>
        <taxon>Fungi incertae sedis</taxon>
        <taxon>Microsporidia</taxon>
        <taxon>Edhazardia</taxon>
    </lineage>
</organism>
<dbReference type="VEuPathDB" id="MicrosporidiaDB:EDEG_02226"/>
<reference evidence="3" key="2">
    <citation type="submission" date="2015-07" db="EMBL/GenBank/DDBJ databases">
        <title>Contrasting host-pathogen interactions and genome evolution in two generalist and specialist microsporidian pathogens of mosquitoes.</title>
        <authorList>
            <consortium name="The Broad Institute Genomics Platform"/>
            <consortium name="The Broad Institute Genome Sequencing Center for Infectious Disease"/>
            <person name="Cuomo C.A."/>
            <person name="Sanscrainte N.D."/>
            <person name="Goldberg J.M."/>
            <person name="Heiman D."/>
            <person name="Young S."/>
            <person name="Zeng Q."/>
            <person name="Becnel J.J."/>
            <person name="Birren B.W."/>
        </authorList>
    </citation>
    <scope>NUCLEOTIDE SEQUENCE [LARGE SCALE GENOMIC DNA]</scope>
    <source>
        <strain evidence="3">USNM 41457</strain>
    </source>
</reference>
<protein>
    <submittedName>
        <fullName evidence="2">Uncharacterized protein</fullName>
    </submittedName>
</protein>
<evidence type="ECO:0000256" key="1">
    <source>
        <dbReference type="SAM" id="Phobius"/>
    </source>
</evidence>
<keyword evidence="1" id="KW-1133">Transmembrane helix</keyword>
<gene>
    <name evidence="2" type="ORF">EDEG_02226</name>
</gene>
<proteinExistence type="predicted"/>
<sequence length="316" mass="38054">MYLKCNYMLFRTSYSFIITLFRVHTFKSYNMSKGNPKINFLVDYLNERKSNIYHKLDRDMSEYREMQLDKCKYVLESIFNQTVETEARNINEIIVELNIIRDNIEEKRNIFIQSADLKNENMRENSMSLDSLIEMIYNKQQISVAILKNHYEERKTGLMHGILKNFVELKKVLEVSKHNDLPEIFKSLKDNILNVLKQAENVYRLNIEYLMSINKQINDELQTIFPEDLYNKQEFHEMKTISEFYGTQKFQYAMSYALVDQKKHENETYMKVLNKFHMLMGKNMKKYKEIIFNFVLGYILKMNSNVFFFNATKLKK</sequence>
<dbReference type="InParanoid" id="J9D6Q1"/>
<dbReference type="Proteomes" id="UP000003163">
    <property type="component" value="Unassembled WGS sequence"/>
</dbReference>
<comment type="caution">
    <text evidence="2">The sequence shown here is derived from an EMBL/GenBank/DDBJ whole genome shotgun (WGS) entry which is preliminary data.</text>
</comment>
<feature type="transmembrane region" description="Helical" evidence="1">
    <location>
        <begin position="290"/>
        <end position="309"/>
    </location>
</feature>
<keyword evidence="3" id="KW-1185">Reference proteome</keyword>
<dbReference type="AlphaFoldDB" id="J9D6Q1"/>
<dbReference type="HOGENOM" id="CLU_880068_0_0_1"/>
<evidence type="ECO:0000313" key="2">
    <source>
        <dbReference type="EMBL" id="EJW03461.1"/>
    </source>
</evidence>